<name>A0A520MIH0_9GAMM</name>
<evidence type="ECO:0000313" key="1">
    <source>
        <dbReference type="EMBL" id="RZO20991.1"/>
    </source>
</evidence>
<dbReference type="EMBL" id="SHBP01000002">
    <property type="protein sequence ID" value="RZO20991.1"/>
    <property type="molecule type" value="Genomic_DNA"/>
</dbReference>
<gene>
    <name evidence="1" type="ORF">EVB03_01815</name>
</gene>
<sequence length="81" mass="8910">MDLDKGLQGRRNFIKKFGIATAGVSASALLANGAQQMKQSGDLAKDELDRLSKVYKDLDKRTQLIMRGMFVLLGIDVLLLV</sequence>
<accession>A0A520MIH0</accession>
<organism evidence="1 2">
    <name type="scientific">SAR92 clade bacterium</name>
    <dbReference type="NCBI Taxonomy" id="2315479"/>
    <lineage>
        <taxon>Bacteria</taxon>
        <taxon>Pseudomonadati</taxon>
        <taxon>Pseudomonadota</taxon>
        <taxon>Gammaproteobacteria</taxon>
        <taxon>Cellvibrionales</taxon>
        <taxon>Porticoccaceae</taxon>
        <taxon>SAR92 clade</taxon>
    </lineage>
</organism>
<dbReference type="AlphaFoldDB" id="A0A520MIH0"/>
<proteinExistence type="predicted"/>
<dbReference type="Proteomes" id="UP000315889">
    <property type="component" value="Unassembled WGS sequence"/>
</dbReference>
<comment type="caution">
    <text evidence="1">The sequence shown here is derived from an EMBL/GenBank/DDBJ whole genome shotgun (WGS) entry which is preliminary data.</text>
</comment>
<evidence type="ECO:0000313" key="2">
    <source>
        <dbReference type="Proteomes" id="UP000315889"/>
    </source>
</evidence>
<protein>
    <submittedName>
        <fullName evidence="1">Uncharacterized protein</fullName>
    </submittedName>
</protein>
<reference evidence="1 2" key="1">
    <citation type="submission" date="2019-02" db="EMBL/GenBank/DDBJ databases">
        <title>Prokaryotic population dynamics and viral predation in marine succession experiment using metagenomics: the confinement effect.</title>
        <authorList>
            <person name="Haro-Moreno J.M."/>
            <person name="Rodriguez-Valera F."/>
            <person name="Lopez-Perez M."/>
        </authorList>
    </citation>
    <scope>NUCLEOTIDE SEQUENCE [LARGE SCALE GENOMIC DNA]</scope>
    <source>
        <strain evidence="1">MED-G170</strain>
    </source>
</reference>